<dbReference type="OrthoDB" id="29072at2759"/>
<sequence>MVTIKLEAMQQREETSLARIKAAANAREAHINKMQDRKRDAVVLVLDFLRAEGYVTALANLEGETGISLSKYQVCDNIDLLHVVQEYQEYFSYKYDKEARIVKKALREQAGSQKAPIRQKQTAPPAIPKQLSSVPPDEQKVIKQPDPRTNQGSVSRQMQPKEDSEQKNPESAFLNINGTKIPYKKKPATPKARSTVQDTSSSDAPPQTYAMKKSASSSNVVDDQYSLPFQPVKKAAPVAQPDTYRSNIITNGSLNDGGLASLFNLIKMEILTESPNVRFSDIIGLSAAKKILRESVILPRRYPHLFEAGNGQGSLAWKGLLVYGSPGSGKTCLAKALATESRSVFFCVSSATLTSKYHGESEKLVRCLFIMARQYESAVIFFDEVDSILSSRTADGEHEASRRMKSEMLQQIDGLSSYIDSNSRIFVLCATNFPWEIDQAMLRRLEKRIFVELPGFISRIVMIKKFLGDKLRYGDVGSISEAEDFCLYDAYVKKVSELSHGKEDILSEQFFTETLNRLQQIGLKYLVTISVLTSCFSGADLHILCTEACMTKIREVLDVLEKDFAEDQITDIDFKESNLDIIDKYLSTVLPTDQSSLDVEEPEYKEIRQECLEDQKLNLSVGYAELKRALMVTKPSFHPPDLQKYIDWGAAFGSG</sequence>
<dbReference type="Proteomes" id="UP000018040">
    <property type="component" value="Unassembled WGS sequence"/>
</dbReference>
<evidence type="ECO:0000256" key="2">
    <source>
        <dbReference type="ARBA" id="ARBA00022741"/>
    </source>
</evidence>
<reference evidence="8" key="1">
    <citation type="submission" date="2012-02" db="EMBL/GenBank/DDBJ databases">
        <title>Genome sequencing of Giardia lamblia Genotypes A2 and B isolates (DH and GS) and comparative analysis with the genomes of Genotypes A1 and E (WB and Pig).</title>
        <authorList>
            <person name="Adam R."/>
            <person name="Dahlstrom E."/>
            <person name="Martens C."/>
            <person name="Bruno D."/>
            <person name="Barbian K."/>
            <person name="Porcella S.F."/>
            <person name="Nash T."/>
        </authorList>
    </citation>
    <scope>NUCLEOTIDE SEQUENCE</scope>
    <source>
        <strain evidence="8">GS</strain>
    </source>
</reference>
<dbReference type="Gene3D" id="3.40.50.300">
    <property type="entry name" value="P-loop containing nucleotide triphosphate hydrolases"/>
    <property type="match status" value="1"/>
</dbReference>
<dbReference type="InterPro" id="IPR041569">
    <property type="entry name" value="AAA_lid_3"/>
</dbReference>
<comment type="caution">
    <text evidence="7">The sequence shown here is derived from an EMBL/GenBank/DDBJ whole genome shotgun (WGS) entry which is preliminary data.</text>
</comment>
<dbReference type="InterPro" id="IPR006594">
    <property type="entry name" value="LisH"/>
</dbReference>
<evidence type="ECO:0000256" key="1">
    <source>
        <dbReference type="ARBA" id="ARBA00006914"/>
    </source>
</evidence>
<dbReference type="PROSITE" id="PS50896">
    <property type="entry name" value="LISH"/>
    <property type="match status" value="1"/>
</dbReference>
<feature type="region of interest" description="Disordered" evidence="5">
    <location>
        <begin position="108"/>
        <end position="216"/>
    </location>
</feature>
<dbReference type="PANTHER" id="PTHR23074:SF17">
    <property type="entry name" value="FIDGETIN-LIKE PROTEIN 1"/>
    <property type="match status" value="1"/>
</dbReference>
<dbReference type="GO" id="GO:0005524">
    <property type="term" value="F:ATP binding"/>
    <property type="evidence" value="ECO:0007669"/>
    <property type="project" value="UniProtKB-KW"/>
</dbReference>
<accession>V6TSC9</accession>
<feature type="compositionally biased region" description="Basic and acidic residues" evidence="5">
    <location>
        <begin position="137"/>
        <end position="146"/>
    </location>
</feature>
<keyword evidence="4" id="KW-0175">Coiled coil</keyword>
<dbReference type="VEuPathDB" id="GiardiaDB:GL50803_0010361"/>
<name>V6TSC9_GIAIN</name>
<dbReference type="Pfam" id="PF17862">
    <property type="entry name" value="AAA_lid_3"/>
    <property type="match status" value="1"/>
</dbReference>
<dbReference type="Gene3D" id="1.10.8.60">
    <property type="match status" value="2"/>
</dbReference>
<dbReference type="InterPro" id="IPR003959">
    <property type="entry name" value="ATPase_AAA_core"/>
</dbReference>
<protein>
    <submittedName>
        <fullName evidence="7">Putative AAA family protein</fullName>
    </submittedName>
</protein>
<dbReference type="Pfam" id="PF00004">
    <property type="entry name" value="AAA"/>
    <property type="match status" value="1"/>
</dbReference>
<dbReference type="SUPFAM" id="SSF52540">
    <property type="entry name" value="P-loop containing nucleoside triphosphate hydrolases"/>
    <property type="match status" value="1"/>
</dbReference>
<organism evidence="7 8">
    <name type="scientific">Giardia intestinalis</name>
    <name type="common">Giardia lamblia</name>
    <dbReference type="NCBI Taxonomy" id="5741"/>
    <lineage>
        <taxon>Eukaryota</taxon>
        <taxon>Metamonada</taxon>
        <taxon>Diplomonadida</taxon>
        <taxon>Hexamitidae</taxon>
        <taxon>Giardiinae</taxon>
        <taxon>Giardia</taxon>
    </lineage>
</organism>
<evidence type="ECO:0000256" key="3">
    <source>
        <dbReference type="ARBA" id="ARBA00022840"/>
    </source>
</evidence>
<dbReference type="GO" id="GO:0016887">
    <property type="term" value="F:ATP hydrolysis activity"/>
    <property type="evidence" value="ECO:0007669"/>
    <property type="project" value="InterPro"/>
</dbReference>
<dbReference type="InterPro" id="IPR050304">
    <property type="entry name" value="MT-severing_AAA_ATPase"/>
</dbReference>
<dbReference type="PANTHER" id="PTHR23074">
    <property type="entry name" value="AAA DOMAIN-CONTAINING"/>
    <property type="match status" value="1"/>
</dbReference>
<dbReference type="EMBL" id="AHHH01000138">
    <property type="protein sequence ID" value="ESU41232.1"/>
    <property type="molecule type" value="Genomic_DNA"/>
</dbReference>
<evidence type="ECO:0000313" key="8">
    <source>
        <dbReference type="Proteomes" id="UP000018040"/>
    </source>
</evidence>
<keyword evidence="3" id="KW-0067">ATP-binding</keyword>
<dbReference type="InterPro" id="IPR003593">
    <property type="entry name" value="AAA+_ATPase"/>
</dbReference>
<dbReference type="VEuPathDB" id="GiardiaDB:QR46_4522"/>
<reference evidence="7 8" key="2">
    <citation type="journal article" date="2013" name="Genome Biol. Evol.">
        <title>Genome sequencing of Giardia lamblia genotypes A2 and B isolates (DH and GS) and comparative analysis with the genomes of genotypes A1 and E (WB and Pig).</title>
        <authorList>
            <person name="Adam R.D."/>
            <person name="Dahlstrom E.W."/>
            <person name="Martens C.A."/>
            <person name="Bruno D.P."/>
            <person name="Barbian K.D."/>
            <person name="Ricklefs S.M."/>
            <person name="Hernandez M.M."/>
            <person name="Narla N.P."/>
            <person name="Patel R.B."/>
            <person name="Porcella S.F."/>
            <person name="Nash T.E."/>
        </authorList>
    </citation>
    <scope>NUCLEOTIDE SEQUENCE [LARGE SCALE GENOMIC DNA]</scope>
    <source>
        <strain evidence="7 8">GS</strain>
    </source>
</reference>
<feature type="domain" description="AAA+ ATPase" evidence="6">
    <location>
        <begin position="316"/>
        <end position="455"/>
    </location>
</feature>
<dbReference type="VEuPathDB" id="GiardiaDB:DHA2_10361"/>
<gene>
    <name evidence="7" type="ORF">GSB_10361</name>
</gene>
<dbReference type="FunFam" id="3.40.50.300:FF:001025">
    <property type="entry name" value="ATPase family, AAA domain-containing 2B"/>
    <property type="match status" value="1"/>
</dbReference>
<dbReference type="SMART" id="SM00382">
    <property type="entry name" value="AAA"/>
    <property type="match status" value="1"/>
</dbReference>
<evidence type="ECO:0000313" key="7">
    <source>
        <dbReference type="EMBL" id="ESU41232.1"/>
    </source>
</evidence>
<evidence type="ECO:0000259" key="6">
    <source>
        <dbReference type="SMART" id="SM00382"/>
    </source>
</evidence>
<proteinExistence type="inferred from homology"/>
<evidence type="ECO:0000256" key="4">
    <source>
        <dbReference type="ARBA" id="ARBA00023054"/>
    </source>
</evidence>
<evidence type="ECO:0000256" key="5">
    <source>
        <dbReference type="SAM" id="MobiDB-lite"/>
    </source>
</evidence>
<dbReference type="VEuPathDB" id="GiardiaDB:GL50581_1627"/>
<comment type="similarity">
    <text evidence="1">Belongs to the AAA ATPase family.</text>
</comment>
<keyword evidence="2" id="KW-0547">Nucleotide-binding</keyword>
<feature type="compositionally biased region" description="Polar residues" evidence="5">
    <location>
        <begin position="147"/>
        <end position="158"/>
    </location>
</feature>
<feature type="compositionally biased region" description="Polar residues" evidence="5">
    <location>
        <begin position="192"/>
        <end position="205"/>
    </location>
</feature>
<dbReference type="AlphaFoldDB" id="V6TSC9"/>
<feature type="compositionally biased region" description="Basic and acidic residues" evidence="5">
    <location>
        <begin position="159"/>
        <end position="168"/>
    </location>
</feature>
<dbReference type="InterPro" id="IPR027417">
    <property type="entry name" value="P-loop_NTPase"/>
</dbReference>